<dbReference type="InterPro" id="IPR011250">
    <property type="entry name" value="OMP/PagP_B-barrel"/>
</dbReference>
<dbReference type="EMBL" id="RQTJ01000047">
    <property type="protein sequence ID" value="RRA89886.1"/>
    <property type="molecule type" value="Genomic_DNA"/>
</dbReference>
<protein>
    <submittedName>
        <fullName evidence="4">Porin family protein</fullName>
    </submittedName>
</protein>
<feature type="signal peptide" evidence="2">
    <location>
        <begin position="1"/>
        <end position="18"/>
    </location>
</feature>
<feature type="domain" description="Outer membrane protein beta-barrel" evidence="3">
    <location>
        <begin position="6"/>
        <end position="197"/>
    </location>
</feature>
<dbReference type="SUPFAM" id="SSF56925">
    <property type="entry name" value="OMPA-like"/>
    <property type="match status" value="1"/>
</dbReference>
<evidence type="ECO:0000259" key="3">
    <source>
        <dbReference type="Pfam" id="PF13505"/>
    </source>
</evidence>
<dbReference type="AlphaFoldDB" id="A0A3P1ALQ3"/>
<reference evidence="4 5" key="1">
    <citation type="submission" date="2018-11" db="EMBL/GenBank/DDBJ databases">
        <title>Flavobacterium sp. nov., YIM 102796 draft genome.</title>
        <authorList>
            <person name="Li G."/>
            <person name="Jiang Y."/>
        </authorList>
    </citation>
    <scope>NUCLEOTIDE SEQUENCE [LARGE SCALE GENOMIC DNA]</scope>
    <source>
        <strain evidence="4 5">YIM 102796</strain>
    </source>
</reference>
<gene>
    <name evidence="4" type="ORF">EG242_13915</name>
</gene>
<keyword evidence="1 2" id="KW-0732">Signal</keyword>
<evidence type="ECO:0000313" key="5">
    <source>
        <dbReference type="Proteomes" id="UP000268372"/>
    </source>
</evidence>
<evidence type="ECO:0000256" key="1">
    <source>
        <dbReference type="ARBA" id="ARBA00022729"/>
    </source>
</evidence>
<evidence type="ECO:0000256" key="2">
    <source>
        <dbReference type="SAM" id="SignalP"/>
    </source>
</evidence>
<dbReference type="Gene3D" id="2.40.160.20">
    <property type="match status" value="1"/>
</dbReference>
<feature type="chain" id="PRO_5018204647" evidence="2">
    <location>
        <begin position="19"/>
        <end position="203"/>
    </location>
</feature>
<dbReference type="InterPro" id="IPR027385">
    <property type="entry name" value="Beta-barrel_OMP"/>
</dbReference>
<organism evidence="4 5">
    <name type="scientific">Paenimyroides viscosum</name>
    <dbReference type="NCBI Taxonomy" id="2488729"/>
    <lineage>
        <taxon>Bacteria</taxon>
        <taxon>Pseudomonadati</taxon>
        <taxon>Bacteroidota</taxon>
        <taxon>Flavobacteriia</taxon>
        <taxon>Flavobacteriales</taxon>
        <taxon>Flavobacteriaceae</taxon>
        <taxon>Paenimyroides</taxon>
    </lineage>
</organism>
<name>A0A3P1ALQ3_9FLAO</name>
<comment type="caution">
    <text evidence="4">The sequence shown here is derived from an EMBL/GenBank/DDBJ whole genome shotgun (WGS) entry which is preliminary data.</text>
</comment>
<evidence type="ECO:0000313" key="4">
    <source>
        <dbReference type="EMBL" id="RRA89886.1"/>
    </source>
</evidence>
<proteinExistence type="predicted"/>
<accession>A0A3P1ALQ3</accession>
<dbReference type="RefSeq" id="WP_124900467.1">
    <property type="nucleotide sequence ID" value="NZ_RQTJ01000047.1"/>
</dbReference>
<dbReference type="OrthoDB" id="945117at2"/>
<dbReference type="Proteomes" id="UP000268372">
    <property type="component" value="Unassembled WGS sequence"/>
</dbReference>
<keyword evidence="5" id="KW-1185">Reference proteome</keyword>
<dbReference type="Pfam" id="PF13505">
    <property type="entry name" value="OMP_b-brl"/>
    <property type="match status" value="1"/>
</dbReference>
<sequence length="203" mass="22082">MKKLILIALLAFVGTANAQTEKGNWMFGGATTFNFNSSNPSAKQDGVTIDGIKTSNITATPSVGYFVMNNLAIGMDLELSVQKTKEYQSYGSPMIDVKTTVFGIIPSATYYFKNESKAFPYIGAGAGYAVAKAKVADTTIEPTNFFVWKIKGGVAYMITNDISVDFGLNYNQLSTKFNYPSGESYKSFNKNFGANLGFTLFLN</sequence>